<dbReference type="OrthoDB" id="63984at2"/>
<comment type="similarity">
    <text evidence="2">Belongs to the major facilitator superfamily.</text>
</comment>
<evidence type="ECO:0000256" key="3">
    <source>
        <dbReference type="ARBA" id="ARBA00022448"/>
    </source>
</evidence>
<feature type="transmembrane region" description="Helical" evidence="8">
    <location>
        <begin position="21"/>
        <end position="41"/>
    </location>
</feature>
<feature type="transmembrane region" description="Helical" evidence="8">
    <location>
        <begin position="292"/>
        <end position="309"/>
    </location>
</feature>
<dbReference type="PROSITE" id="PS00216">
    <property type="entry name" value="SUGAR_TRANSPORT_1"/>
    <property type="match status" value="1"/>
</dbReference>
<evidence type="ECO:0000259" key="9">
    <source>
        <dbReference type="PROSITE" id="PS50850"/>
    </source>
</evidence>
<feature type="transmembrane region" description="Helical" evidence="8">
    <location>
        <begin position="260"/>
        <end position="280"/>
    </location>
</feature>
<evidence type="ECO:0000256" key="1">
    <source>
        <dbReference type="ARBA" id="ARBA00004651"/>
    </source>
</evidence>
<dbReference type="InterPro" id="IPR005829">
    <property type="entry name" value="Sugar_transporter_CS"/>
</dbReference>
<evidence type="ECO:0000313" key="11">
    <source>
        <dbReference type="Proteomes" id="UP000197424"/>
    </source>
</evidence>
<feature type="transmembrane region" description="Helical" evidence="8">
    <location>
        <begin position="53"/>
        <end position="78"/>
    </location>
</feature>
<accession>A0A248LLM3</accession>
<proteinExistence type="inferred from homology"/>
<dbReference type="CDD" id="cd17324">
    <property type="entry name" value="MFS_NepI_like"/>
    <property type="match status" value="1"/>
</dbReference>
<feature type="transmembrane region" description="Helical" evidence="8">
    <location>
        <begin position="115"/>
        <end position="136"/>
    </location>
</feature>
<dbReference type="InterPro" id="IPR036259">
    <property type="entry name" value="MFS_trans_sf"/>
</dbReference>
<keyword evidence="3" id="KW-0813">Transport</keyword>
<organism evidence="10 11">
    <name type="scientific">Laribacter hongkongensis</name>
    <dbReference type="NCBI Taxonomy" id="168471"/>
    <lineage>
        <taxon>Bacteria</taxon>
        <taxon>Pseudomonadati</taxon>
        <taxon>Pseudomonadota</taxon>
        <taxon>Betaproteobacteria</taxon>
        <taxon>Neisseriales</taxon>
        <taxon>Aquaspirillaceae</taxon>
        <taxon>Laribacter</taxon>
    </lineage>
</organism>
<keyword evidence="5 8" id="KW-0812">Transmembrane</keyword>
<dbReference type="RefSeq" id="WP_088861084.1">
    <property type="nucleotide sequence ID" value="NZ_CP022115.1"/>
</dbReference>
<dbReference type="PROSITE" id="PS50850">
    <property type="entry name" value="MFS"/>
    <property type="match status" value="1"/>
</dbReference>
<keyword evidence="7 8" id="KW-0472">Membrane</keyword>
<dbReference type="GO" id="GO:0022857">
    <property type="term" value="F:transmembrane transporter activity"/>
    <property type="evidence" value="ECO:0007669"/>
    <property type="project" value="InterPro"/>
</dbReference>
<evidence type="ECO:0000256" key="8">
    <source>
        <dbReference type="SAM" id="Phobius"/>
    </source>
</evidence>
<dbReference type="SUPFAM" id="SSF103473">
    <property type="entry name" value="MFS general substrate transporter"/>
    <property type="match status" value="1"/>
</dbReference>
<dbReference type="PANTHER" id="PTHR43271:SF1">
    <property type="entry name" value="INNER MEMBRANE TRANSPORT PROTEIN YNFM"/>
    <property type="match status" value="1"/>
</dbReference>
<dbReference type="Proteomes" id="UP000197424">
    <property type="component" value="Chromosome"/>
</dbReference>
<dbReference type="Pfam" id="PF07690">
    <property type="entry name" value="MFS_1"/>
    <property type="match status" value="1"/>
</dbReference>
<dbReference type="PANTHER" id="PTHR43271">
    <property type="entry name" value="BLL2771 PROTEIN"/>
    <property type="match status" value="1"/>
</dbReference>
<reference evidence="11" key="1">
    <citation type="submission" date="2017-06" db="EMBL/GenBank/DDBJ databases">
        <title>Whole genome sequence of Laribacter hongkongensis LHGZ1.</title>
        <authorList>
            <person name="Chen D."/>
            <person name="Wu H."/>
            <person name="Chen J."/>
        </authorList>
    </citation>
    <scope>NUCLEOTIDE SEQUENCE [LARGE SCALE GENOMIC DNA]</scope>
    <source>
        <strain evidence="11">LHGZ1</strain>
    </source>
</reference>
<dbReference type="InterPro" id="IPR011701">
    <property type="entry name" value="MFS"/>
</dbReference>
<feature type="transmembrane region" description="Helical" evidence="8">
    <location>
        <begin position="148"/>
        <end position="170"/>
    </location>
</feature>
<dbReference type="EMBL" id="CP022115">
    <property type="protein sequence ID" value="ASJ25063.1"/>
    <property type="molecule type" value="Genomic_DNA"/>
</dbReference>
<feature type="transmembrane region" description="Helical" evidence="8">
    <location>
        <begin position="315"/>
        <end position="340"/>
    </location>
</feature>
<evidence type="ECO:0000256" key="7">
    <source>
        <dbReference type="ARBA" id="ARBA00023136"/>
    </source>
</evidence>
<feature type="domain" description="Major facilitator superfamily (MFS) profile" evidence="9">
    <location>
        <begin position="24"/>
        <end position="403"/>
    </location>
</feature>
<feature type="transmembrane region" description="Helical" evidence="8">
    <location>
        <begin position="352"/>
        <end position="371"/>
    </location>
</feature>
<protein>
    <submittedName>
        <fullName evidence="10">Putative MFS transporter</fullName>
    </submittedName>
</protein>
<keyword evidence="4" id="KW-1003">Cell membrane</keyword>
<dbReference type="Gene3D" id="1.20.1250.20">
    <property type="entry name" value="MFS general substrate transporter like domains"/>
    <property type="match status" value="1"/>
</dbReference>
<feature type="transmembrane region" description="Helical" evidence="8">
    <location>
        <begin position="377"/>
        <end position="396"/>
    </location>
</feature>
<evidence type="ECO:0000256" key="5">
    <source>
        <dbReference type="ARBA" id="ARBA00022692"/>
    </source>
</evidence>
<feature type="transmembrane region" description="Helical" evidence="8">
    <location>
        <begin position="176"/>
        <end position="198"/>
    </location>
</feature>
<evidence type="ECO:0000256" key="6">
    <source>
        <dbReference type="ARBA" id="ARBA00022989"/>
    </source>
</evidence>
<name>A0A248LLM3_9NEIS</name>
<evidence type="ECO:0000256" key="2">
    <source>
        <dbReference type="ARBA" id="ARBA00008335"/>
    </source>
</evidence>
<keyword evidence="6 8" id="KW-1133">Transmembrane helix</keyword>
<dbReference type="GO" id="GO:0005886">
    <property type="term" value="C:plasma membrane"/>
    <property type="evidence" value="ECO:0007669"/>
    <property type="project" value="UniProtKB-SubCell"/>
</dbReference>
<sequence>MTALASPVLAAAPIDAAHPHYRWISLAMFAGGFATFSMLYSVQALMPLFAQTFHLSAAAASMTLSASSLTLALCMIPAGILSDRIGRKPLMLFSLVGSSFLTLLGSVSPGLETLILSRALLGVTLAGLPAVAMAYLSEELEPVALARALGLYIAGNALGGMCGRFASAWMAEHAGWRMALVMLAVVGLACSVMLWRWLPASRRFVAQPLVVGRLLGDGRRMLGDAVLPWLFVLSFLLMGCFVSLYNYLGFRLMAGPFNLSAGQIGWVFMLYVIGMFSSVGSGRLIGRFGRQTVVVAMLSLMLLGLLLTVPDVLWLVLVGMALLTFGFFCAHAALSGWVGLRAAQGRALASGIYLFAYYMGSSLLGTVSGLAWGQGAWLAVAGFLAVLLGLALLIVWRLRQQVRTTLTQVGA</sequence>
<comment type="subcellular location">
    <subcellularLocation>
        <location evidence="1">Cell membrane</location>
        <topology evidence="1">Multi-pass membrane protein</topology>
    </subcellularLocation>
</comment>
<feature type="transmembrane region" description="Helical" evidence="8">
    <location>
        <begin position="90"/>
        <end position="109"/>
    </location>
</feature>
<evidence type="ECO:0000256" key="4">
    <source>
        <dbReference type="ARBA" id="ARBA00022475"/>
    </source>
</evidence>
<dbReference type="InterPro" id="IPR020846">
    <property type="entry name" value="MFS_dom"/>
</dbReference>
<evidence type="ECO:0000313" key="10">
    <source>
        <dbReference type="EMBL" id="ASJ25063.1"/>
    </source>
</evidence>
<feature type="transmembrane region" description="Helical" evidence="8">
    <location>
        <begin position="226"/>
        <end position="248"/>
    </location>
</feature>
<dbReference type="AlphaFoldDB" id="A0A248LLM3"/>
<gene>
    <name evidence="10" type="ORF">LHGZ1_2232</name>
</gene>